<dbReference type="HOGENOM" id="CLU_503213_0_0_0"/>
<gene>
    <name evidence="3" type="ordered locus">FSU_0330</name>
</gene>
<dbReference type="STRING" id="59374.FSU_0330"/>
<reference evidence="4" key="1">
    <citation type="submission" date="2010-08" db="EMBL/GenBank/DDBJ databases">
        <title>Complete sequence of Fibrobacter succinogenes subsp. succinogenes S85.</title>
        <authorList>
            <person name="Durkin A.S."/>
            <person name="Nelson K.E."/>
            <person name="Morrison M."/>
            <person name="Forsberg C.W."/>
            <person name="Wilson D.B."/>
            <person name="Russell J.B."/>
            <person name="Cann I.K.O."/>
            <person name="Mackie R.I."/>
            <person name="White B.A."/>
        </authorList>
    </citation>
    <scope>NUCLEOTIDE SEQUENCE [LARGE SCALE GENOMIC DNA]</scope>
    <source>
        <strain evidence="4">ATCC 19169 / S85</strain>
    </source>
</reference>
<proteinExistence type="predicted"/>
<protein>
    <recommendedName>
        <fullName evidence="5">Por secretion system C-terminal sorting domain-containing protein</fullName>
    </recommendedName>
</protein>
<evidence type="ECO:0000256" key="2">
    <source>
        <dbReference type="SAM" id="SignalP"/>
    </source>
</evidence>
<accession>D9S5T0</accession>
<feature type="region of interest" description="Disordered" evidence="1">
    <location>
        <begin position="300"/>
        <end position="409"/>
    </location>
</feature>
<dbReference type="PATRIC" id="fig|59374.8.peg.326"/>
<feature type="signal peptide" evidence="2">
    <location>
        <begin position="1"/>
        <end position="39"/>
    </location>
</feature>
<dbReference type="eggNOG" id="COG3405">
    <property type="taxonomic scope" value="Bacteria"/>
</dbReference>
<evidence type="ECO:0000313" key="4">
    <source>
        <dbReference type="Proteomes" id="UP000000517"/>
    </source>
</evidence>
<dbReference type="KEGG" id="fsc:FSU_0330"/>
<keyword evidence="2" id="KW-0732">Signal</keyword>
<name>D9S5T0_FIBSS</name>
<evidence type="ECO:0000313" key="3">
    <source>
        <dbReference type="EMBL" id="ADL26339.1"/>
    </source>
</evidence>
<evidence type="ECO:0008006" key="5">
    <source>
        <dbReference type="Google" id="ProtNLM"/>
    </source>
</evidence>
<dbReference type="AlphaFoldDB" id="D9S5T0"/>
<evidence type="ECO:0000256" key="1">
    <source>
        <dbReference type="SAM" id="MobiDB-lite"/>
    </source>
</evidence>
<sequence length="541" mass="56313">MHMKKLILNLRIQKLGICMRKKICLGMGATLAFAMSAYAQNYKINKVGNDEEKSFNVMLNQAVVGEAPAGSWLDVAPIIPDGKVFVGFTVYDEYGDAYNQRKVSTVEKSESKFLMPDHDVFVSASFESLRYYLTVKNTDNGNVTLSFSDRYRDRTKPGVKVTVNPNPASGYKVASVSVNRSLDSKTIVPCTTVEPGNVTNPGMWGMGSTAVEGSCAFDMPNFDVEVSATFVAESADLSSSSVEVVSSSSETLASSSSVELSSSSETPSSSSVAQFSSSNILSSSSVALSSSSVVVSSSSVTSSSSSATPSSSSVAPASSSSVKVESSSSSKPASSSSVKPASSSSAKAVSSSSVKASSSSAKPASSSSAKAASSSSAKPASSSSAKSGSSSSAKASSSSSKKSTSSSSKAVSSSSIIPDIVVEAVGTEEDMPSCTAKRENMTYYVTDLKTVFVCKSRVWTKFNPGMGLEKTTPIAKFSAFVNGRNLQISGAKIGSDINLLDMQGRVIYSSRASVPNFSMQVPRSGSYLLRVGAQQQIVNVR</sequence>
<organism evidence="3 4">
    <name type="scientific">Fibrobacter succinogenes (strain ATCC 19169 / S85)</name>
    <dbReference type="NCBI Taxonomy" id="59374"/>
    <lineage>
        <taxon>Bacteria</taxon>
        <taxon>Pseudomonadati</taxon>
        <taxon>Fibrobacterota</taxon>
        <taxon>Fibrobacteria</taxon>
        <taxon>Fibrobacterales</taxon>
        <taxon>Fibrobacteraceae</taxon>
        <taxon>Fibrobacter</taxon>
    </lineage>
</organism>
<feature type="chain" id="PRO_5003127932" description="Por secretion system C-terminal sorting domain-containing protein" evidence="2">
    <location>
        <begin position="40"/>
        <end position="541"/>
    </location>
</feature>
<dbReference type="Proteomes" id="UP000000517">
    <property type="component" value="Chromosome"/>
</dbReference>
<dbReference type="EMBL" id="CP002158">
    <property type="protein sequence ID" value="ADL26339.1"/>
    <property type="molecule type" value="Genomic_DNA"/>
</dbReference>